<evidence type="ECO:0000313" key="2">
    <source>
        <dbReference type="Proteomes" id="UP000215301"/>
    </source>
</evidence>
<gene>
    <name evidence="1" type="ORF">CE561_00675</name>
</gene>
<evidence type="ECO:0000313" key="1">
    <source>
        <dbReference type="EMBL" id="OXT09512.1"/>
    </source>
</evidence>
<organism evidence="1 2">
    <name type="scientific">Thermoanaerobacterium thermosaccharolyticum</name>
    <name type="common">Clostridium thermosaccharolyticum</name>
    <dbReference type="NCBI Taxonomy" id="1517"/>
    <lineage>
        <taxon>Bacteria</taxon>
        <taxon>Bacillati</taxon>
        <taxon>Bacillota</taxon>
        <taxon>Clostridia</taxon>
        <taxon>Thermoanaerobacterales</taxon>
        <taxon>Thermoanaerobacteraceae</taxon>
        <taxon>Thermoanaerobacterium</taxon>
    </lineage>
</organism>
<name>A0A231VMK8_THETR</name>
<dbReference type="AlphaFoldDB" id="A0A231VMK8"/>
<accession>A0A231VMK8</accession>
<dbReference type="Proteomes" id="UP000215301">
    <property type="component" value="Unassembled WGS sequence"/>
</dbReference>
<dbReference type="EMBL" id="NKHD01000002">
    <property type="protein sequence ID" value="OXT09512.1"/>
    <property type="molecule type" value="Genomic_DNA"/>
</dbReference>
<proteinExistence type="predicted"/>
<comment type="caution">
    <text evidence="1">The sequence shown here is derived from an EMBL/GenBank/DDBJ whole genome shotgun (WGS) entry which is preliminary data.</text>
</comment>
<reference evidence="1 2" key="1">
    <citation type="submission" date="2017-06" db="EMBL/GenBank/DDBJ databases">
        <title>Isolation and characterization of a thermophilic and butanogenic Thermoanaerobacterium thermosaccharolyticum M5 capable of efficient degradation of hemicellulose.</title>
        <authorList>
            <person name="Xin F."/>
            <person name="Jiang Y."/>
        </authorList>
    </citation>
    <scope>NUCLEOTIDE SEQUENCE [LARGE SCALE GENOMIC DNA]</scope>
    <source>
        <strain evidence="1 2">M5</strain>
    </source>
</reference>
<protein>
    <submittedName>
        <fullName evidence="1">Uncharacterized protein</fullName>
    </submittedName>
</protein>
<sequence length="625" mass="72000">MKVILLFEKSNKLDSTNFDYYARYSYERFLFSQPHIYVKGLYYDKKSSYYYVLCPDIDGNTKAMDGSNIFQWFANNKVAGCPIKLVNSIPSNALEVEERNIEELINGSGTPDNLRNTIIKLYLMLPKDFPFIYLRYNKDQEIEIVVDKQLTKEENLLLKNIIKKLGIPLNYRLLVDSKVKEKAKFRVFNQGDIEIIPSKFVSDKYSKNLRTLLEDDEYFWVENRESILKGKIKNQTGILPNSWDRLQSRCFLDATVFPQENIRNFLPIYENIIIALPINGYDDNFLSSLKIDLNDLIDLANIGRVSFVLPQSIDRYSLNMIEPLVEAVPDSFILTRRLAALSIIDSRIRFPFLYLPFGIKERTYLLRALYSSVSYIKNDNIRKILEGFICELGRIWSIEEEMVNLRGSMAIGSIGMGSIASSILKSIHGIDRLIEFFSADRLVGLAAPFSANVVPQKFEENYVQILANIYSGLRTGEYPYFIKNSSVILNGLLTINSDAPVIDLAKSFKGKDIERLRKIICKISDETVNIDEINEIICKFNKEIINYENRKTRLSKINIIGLICIISELSGKIRGISLIKWLLEILYNHRNDNDIIGVICDYIESIITCTKPKIVFVSRLRDKLS</sequence>